<proteinExistence type="predicted"/>
<reference evidence="1 2" key="1">
    <citation type="journal article" name="Front. Microbiol.">
        <title>Sugar Metabolism of the First Thermophilic Planctomycete Thermogutta terrifontis: Comparative Genomic and Transcriptomic Approaches.</title>
        <authorList>
            <person name="Elcheninov A.G."/>
            <person name="Menzel P."/>
            <person name="Gudbergsdottir S.R."/>
            <person name="Slesarev A.I."/>
            <person name="Kadnikov V.V."/>
            <person name="Krogh A."/>
            <person name="Bonch-Osmolovskaya E.A."/>
            <person name="Peng X."/>
            <person name="Kublanov I.V."/>
        </authorList>
    </citation>
    <scope>NUCLEOTIDE SEQUENCE [LARGE SCALE GENOMIC DNA]</scope>
    <source>
        <strain evidence="1 2">R1</strain>
    </source>
</reference>
<evidence type="ECO:0000313" key="2">
    <source>
        <dbReference type="Proteomes" id="UP000215086"/>
    </source>
</evidence>
<dbReference type="EMBL" id="CP018477">
    <property type="protein sequence ID" value="ASV75980.1"/>
    <property type="molecule type" value="Genomic_DNA"/>
</dbReference>
<dbReference type="KEGG" id="ttf:THTE_3378"/>
<evidence type="ECO:0000313" key="1">
    <source>
        <dbReference type="EMBL" id="ASV75980.1"/>
    </source>
</evidence>
<keyword evidence="2" id="KW-1185">Reference proteome</keyword>
<dbReference type="Proteomes" id="UP000215086">
    <property type="component" value="Chromosome"/>
</dbReference>
<name>A0A286RJ36_9BACT</name>
<protein>
    <submittedName>
        <fullName evidence="1">Uncharacterized protein</fullName>
    </submittedName>
</protein>
<organism evidence="1 2">
    <name type="scientific">Thermogutta terrifontis</name>
    <dbReference type="NCBI Taxonomy" id="1331910"/>
    <lineage>
        <taxon>Bacteria</taxon>
        <taxon>Pseudomonadati</taxon>
        <taxon>Planctomycetota</taxon>
        <taxon>Planctomycetia</taxon>
        <taxon>Pirellulales</taxon>
        <taxon>Thermoguttaceae</taxon>
        <taxon>Thermogutta</taxon>
    </lineage>
</organism>
<accession>A0A286RJ36</accession>
<sequence length="511" mass="57157">MTASWWVGWGLSPTLAESRKLADLLHGFAVQLPSTWTCKADGRVIWFTDGARFIVIRAAAQGQLHEVMRNWFWEHQALKTATGREEFTFRKHACGLIVLGDGLGFPYGLDPMAAVNFGQTGTNPDEYREVTVCLPGQNGVLLVTFLAPQKTARRDWLEMVDIVRTVEFVPPEKLVAWSVQTILDSETGGPLGTIHIPRGAEYRGQTVILGTQRQPAIFVRQGEFLFRRDNILVQSTVLQTQFGGSGTTILNINGASSLQPQPIFLTSVDDVEKLVLAIWQSETGQSWSVTKRRDIPASLMERAMFQQGAQMLNQAATVYGRSATTSMIKRELRAEAGTLVREAVLTGSLLLAQQADFISASQDCTASFSVMMSQFNRENEEHDRGVVVGIMASVRFSPHAVLALLQRISVENAALNRMVLEMVQEQEEFNSRMATAWTNALSDQTYARDPATGEIMRLYKHAWDESDFWRDPVWNTVLDGVEPGSKLEDVLRSEGWRRLDQSLEGFPEQWK</sequence>
<dbReference type="AlphaFoldDB" id="A0A286RJ36"/>
<gene>
    <name evidence="1" type="ORF">THTE_3378</name>
</gene>